<dbReference type="EMBL" id="CAJVQB010072390">
    <property type="protein sequence ID" value="CAG8843425.1"/>
    <property type="molecule type" value="Genomic_DNA"/>
</dbReference>
<organism evidence="1 2">
    <name type="scientific">Gigaspora margarita</name>
    <dbReference type="NCBI Taxonomy" id="4874"/>
    <lineage>
        <taxon>Eukaryota</taxon>
        <taxon>Fungi</taxon>
        <taxon>Fungi incertae sedis</taxon>
        <taxon>Mucoromycota</taxon>
        <taxon>Glomeromycotina</taxon>
        <taxon>Glomeromycetes</taxon>
        <taxon>Diversisporales</taxon>
        <taxon>Gigasporaceae</taxon>
        <taxon>Gigaspora</taxon>
    </lineage>
</organism>
<gene>
    <name evidence="1" type="ORF">GMARGA_LOCUS36536</name>
</gene>
<reference evidence="1 2" key="1">
    <citation type="submission" date="2021-06" db="EMBL/GenBank/DDBJ databases">
        <authorList>
            <person name="Kallberg Y."/>
            <person name="Tangrot J."/>
            <person name="Rosling A."/>
        </authorList>
    </citation>
    <scope>NUCLEOTIDE SEQUENCE [LARGE SCALE GENOMIC DNA]</scope>
    <source>
        <strain evidence="1 2">120-4 pot B 10/14</strain>
    </source>
</reference>
<feature type="non-terminal residue" evidence="1">
    <location>
        <position position="43"/>
    </location>
</feature>
<comment type="caution">
    <text evidence="1">The sequence shown here is derived from an EMBL/GenBank/DDBJ whole genome shotgun (WGS) entry which is preliminary data.</text>
</comment>
<feature type="non-terminal residue" evidence="1">
    <location>
        <position position="1"/>
    </location>
</feature>
<protein>
    <submittedName>
        <fullName evidence="1">11880_t:CDS:1</fullName>
    </submittedName>
</protein>
<evidence type="ECO:0000313" key="1">
    <source>
        <dbReference type="EMBL" id="CAG8843425.1"/>
    </source>
</evidence>
<name>A0ABN7WY94_GIGMA</name>
<dbReference type="Proteomes" id="UP000789901">
    <property type="component" value="Unassembled WGS sequence"/>
</dbReference>
<sequence length="43" mass="5176">KGLKQMDCRAASRIKIYQTPDSIERKIYRSHINFLNKELYCFP</sequence>
<evidence type="ECO:0000313" key="2">
    <source>
        <dbReference type="Proteomes" id="UP000789901"/>
    </source>
</evidence>
<proteinExistence type="predicted"/>
<accession>A0ABN7WY94</accession>
<keyword evidence="2" id="KW-1185">Reference proteome</keyword>